<dbReference type="AlphaFoldDB" id="A0A7D7KEB0"/>
<feature type="transmembrane region" description="Helical" evidence="1">
    <location>
        <begin position="7"/>
        <end position="30"/>
    </location>
</feature>
<sequence length="77" mass="8811">MKTLKFILPLFFFIVFSMVSIFLTGAVLYVCGEFFFFFYKGIPVSFSSNIILFLGKIGIYIGSFTGLMLWIANLLKK</sequence>
<dbReference type="RefSeq" id="WP_033813175.1">
    <property type="nucleotide sequence ID" value="NZ_CCRC01000100.1"/>
</dbReference>
<evidence type="ECO:0000256" key="1">
    <source>
        <dbReference type="SAM" id="Phobius"/>
    </source>
</evidence>
<keyword evidence="1" id="KW-0812">Transmembrane</keyword>
<gene>
    <name evidence="2" type="ORF">HVV39_14430</name>
</gene>
<proteinExistence type="predicted"/>
<keyword evidence="1" id="KW-0472">Membrane</keyword>
<name>A0A7D7KEB0_ECOLX</name>
<protein>
    <submittedName>
        <fullName evidence="2">Uncharacterized protein</fullName>
    </submittedName>
</protein>
<keyword evidence="1" id="KW-1133">Transmembrane helix</keyword>
<reference evidence="2 3" key="1">
    <citation type="submission" date="2020-06" db="EMBL/GenBank/DDBJ databases">
        <title>REHAB project genomes.</title>
        <authorList>
            <person name="Shaw L.P."/>
        </authorList>
    </citation>
    <scope>NUCLEOTIDE SEQUENCE [LARGE SCALE GENOMIC DNA]</scope>
    <source>
        <strain evidence="2 3">RHB01-C20</strain>
    </source>
</reference>
<feature type="transmembrane region" description="Helical" evidence="1">
    <location>
        <begin position="50"/>
        <end position="72"/>
    </location>
</feature>
<dbReference type="EMBL" id="CP055981">
    <property type="protein sequence ID" value="QMS39135.1"/>
    <property type="molecule type" value="Genomic_DNA"/>
</dbReference>
<evidence type="ECO:0000313" key="2">
    <source>
        <dbReference type="EMBL" id="QMS39135.1"/>
    </source>
</evidence>
<organism evidence="2 3">
    <name type="scientific">Escherichia coli</name>
    <dbReference type="NCBI Taxonomy" id="562"/>
    <lineage>
        <taxon>Bacteria</taxon>
        <taxon>Pseudomonadati</taxon>
        <taxon>Pseudomonadota</taxon>
        <taxon>Gammaproteobacteria</taxon>
        <taxon>Enterobacterales</taxon>
        <taxon>Enterobacteriaceae</taxon>
        <taxon>Escherichia</taxon>
    </lineage>
</organism>
<accession>A0A7D7KEB0</accession>
<evidence type="ECO:0000313" key="3">
    <source>
        <dbReference type="Proteomes" id="UP000514533"/>
    </source>
</evidence>
<dbReference type="Proteomes" id="UP000514533">
    <property type="component" value="Chromosome"/>
</dbReference>